<feature type="domain" description="Plastocyanin-like" evidence="10">
    <location>
        <begin position="615"/>
        <end position="728"/>
    </location>
</feature>
<keyword evidence="7" id="KW-0325">Glycoprotein</keyword>
<dbReference type="GO" id="GO:0016491">
    <property type="term" value="F:oxidoreductase activity"/>
    <property type="evidence" value="ECO:0007669"/>
    <property type="project" value="UniProtKB-KW"/>
</dbReference>
<dbReference type="Proteomes" id="UP000812966">
    <property type="component" value="Unassembled WGS sequence"/>
</dbReference>
<dbReference type="InterPro" id="IPR001117">
    <property type="entry name" value="Cu-oxidase_2nd"/>
</dbReference>
<feature type="region of interest" description="Disordered" evidence="8">
    <location>
        <begin position="34"/>
        <end position="60"/>
    </location>
</feature>
<dbReference type="Pfam" id="PF00394">
    <property type="entry name" value="Cu-oxidase"/>
    <property type="match status" value="1"/>
</dbReference>
<dbReference type="CDD" id="cd13876">
    <property type="entry name" value="CuRO_2_Abr2_like"/>
    <property type="match status" value="1"/>
</dbReference>
<feature type="domain" description="Plastocyanin-like" evidence="9">
    <location>
        <begin position="313"/>
        <end position="497"/>
    </location>
</feature>
<dbReference type="EMBL" id="JABELV010000056">
    <property type="protein sequence ID" value="KAG7548936.1"/>
    <property type="molecule type" value="Genomic_DNA"/>
</dbReference>
<feature type="compositionally biased region" description="Polar residues" evidence="8">
    <location>
        <begin position="49"/>
        <end position="60"/>
    </location>
</feature>
<accession>A0A8K0NTD4</accession>
<dbReference type="InterPro" id="IPR011706">
    <property type="entry name" value="Cu-oxidase_C"/>
</dbReference>
<evidence type="ECO:0000256" key="5">
    <source>
        <dbReference type="ARBA" id="ARBA00023008"/>
    </source>
</evidence>
<dbReference type="InterPro" id="IPR045087">
    <property type="entry name" value="Cu-oxidase_fam"/>
</dbReference>
<feature type="region of interest" description="Disordered" evidence="8">
    <location>
        <begin position="96"/>
        <end position="160"/>
    </location>
</feature>
<evidence type="ECO:0000256" key="3">
    <source>
        <dbReference type="ARBA" id="ARBA00022729"/>
    </source>
</evidence>
<name>A0A8K0NTD4_9TREE</name>
<dbReference type="GO" id="GO:0005507">
    <property type="term" value="F:copper ion binding"/>
    <property type="evidence" value="ECO:0007669"/>
    <property type="project" value="InterPro"/>
</dbReference>
<feature type="compositionally biased region" description="Basic and acidic residues" evidence="8">
    <location>
        <begin position="141"/>
        <end position="160"/>
    </location>
</feature>
<dbReference type="Pfam" id="PF07732">
    <property type="entry name" value="Cu-oxidase_3"/>
    <property type="match status" value="1"/>
</dbReference>
<evidence type="ECO:0000259" key="9">
    <source>
        <dbReference type="Pfam" id="PF00394"/>
    </source>
</evidence>
<dbReference type="InterPro" id="IPR011707">
    <property type="entry name" value="Cu-oxidase-like_N"/>
</dbReference>
<protein>
    <recommendedName>
        <fullName evidence="14">Laccase</fullName>
    </recommendedName>
</protein>
<feature type="domain" description="Plastocyanin-like" evidence="11">
    <location>
        <begin position="171"/>
        <end position="285"/>
    </location>
</feature>
<gene>
    <name evidence="12" type="ORF">FFLO_03141</name>
</gene>
<comment type="caution">
    <text evidence="12">The sequence shown here is derived from an EMBL/GenBank/DDBJ whole genome shotgun (WGS) entry which is preliminary data.</text>
</comment>
<keyword evidence="3" id="KW-0732">Signal</keyword>
<evidence type="ECO:0000256" key="7">
    <source>
        <dbReference type="ARBA" id="ARBA00023180"/>
    </source>
</evidence>
<dbReference type="OrthoDB" id="2121828at2759"/>
<dbReference type="AlphaFoldDB" id="A0A8K0NTD4"/>
<evidence type="ECO:0000256" key="8">
    <source>
        <dbReference type="SAM" id="MobiDB-lite"/>
    </source>
</evidence>
<evidence type="ECO:0000256" key="4">
    <source>
        <dbReference type="ARBA" id="ARBA00023002"/>
    </source>
</evidence>
<dbReference type="PANTHER" id="PTHR11709">
    <property type="entry name" value="MULTI-COPPER OXIDASE"/>
    <property type="match status" value="1"/>
</dbReference>
<evidence type="ECO:0000313" key="13">
    <source>
        <dbReference type="Proteomes" id="UP000812966"/>
    </source>
</evidence>
<evidence type="ECO:0000256" key="1">
    <source>
        <dbReference type="ARBA" id="ARBA00010609"/>
    </source>
</evidence>
<dbReference type="SUPFAM" id="SSF49503">
    <property type="entry name" value="Cupredoxins"/>
    <property type="match status" value="3"/>
</dbReference>
<keyword evidence="13" id="KW-1185">Reference proteome</keyword>
<keyword evidence="5" id="KW-0186">Copper</keyword>
<feature type="compositionally biased region" description="Low complexity" evidence="8">
    <location>
        <begin position="34"/>
        <end position="48"/>
    </location>
</feature>
<feature type="compositionally biased region" description="Low complexity" evidence="8">
    <location>
        <begin position="96"/>
        <end position="122"/>
    </location>
</feature>
<organism evidence="12 13">
    <name type="scientific">Filobasidium floriforme</name>
    <dbReference type="NCBI Taxonomy" id="5210"/>
    <lineage>
        <taxon>Eukaryota</taxon>
        <taxon>Fungi</taxon>
        <taxon>Dikarya</taxon>
        <taxon>Basidiomycota</taxon>
        <taxon>Agaricomycotina</taxon>
        <taxon>Tremellomycetes</taxon>
        <taxon>Filobasidiales</taxon>
        <taxon>Filobasidiaceae</taxon>
        <taxon>Filobasidium</taxon>
    </lineage>
</organism>
<feature type="compositionally biased region" description="Polar residues" evidence="8">
    <location>
        <begin position="128"/>
        <end position="140"/>
    </location>
</feature>
<dbReference type="PROSITE" id="PS00080">
    <property type="entry name" value="MULTICOPPER_OXIDASE2"/>
    <property type="match status" value="1"/>
</dbReference>
<reference evidence="12" key="1">
    <citation type="submission" date="2020-04" db="EMBL/GenBank/DDBJ databases">
        <title>Analysis of mating type loci in Filobasidium floriforme.</title>
        <authorList>
            <person name="Nowrousian M."/>
        </authorList>
    </citation>
    <scope>NUCLEOTIDE SEQUENCE</scope>
    <source>
        <strain evidence="12">CBS 6242</strain>
    </source>
</reference>
<evidence type="ECO:0000256" key="2">
    <source>
        <dbReference type="ARBA" id="ARBA00022723"/>
    </source>
</evidence>
<evidence type="ECO:0008006" key="14">
    <source>
        <dbReference type="Google" id="ProtNLM"/>
    </source>
</evidence>
<dbReference type="CDD" id="cd13850">
    <property type="entry name" value="CuRO_1_Abr2_like"/>
    <property type="match status" value="1"/>
</dbReference>
<dbReference type="InterPro" id="IPR002355">
    <property type="entry name" value="Cu_oxidase_Cu_BS"/>
</dbReference>
<keyword evidence="6" id="KW-1015">Disulfide bond</keyword>
<evidence type="ECO:0000256" key="6">
    <source>
        <dbReference type="ARBA" id="ARBA00023157"/>
    </source>
</evidence>
<keyword evidence="4" id="KW-0560">Oxidoreductase</keyword>
<evidence type="ECO:0000259" key="11">
    <source>
        <dbReference type="Pfam" id="PF07732"/>
    </source>
</evidence>
<proteinExistence type="inferred from homology"/>
<feature type="region of interest" description="Disordered" evidence="8">
    <location>
        <begin position="736"/>
        <end position="767"/>
    </location>
</feature>
<dbReference type="Gene3D" id="2.60.40.420">
    <property type="entry name" value="Cupredoxins - blue copper proteins"/>
    <property type="match status" value="3"/>
</dbReference>
<dbReference type="PANTHER" id="PTHR11709:SF488">
    <property type="entry name" value="LACCASE-RELATED"/>
    <property type="match status" value="1"/>
</dbReference>
<evidence type="ECO:0000259" key="10">
    <source>
        <dbReference type="Pfam" id="PF07731"/>
    </source>
</evidence>
<sequence>MVNLASLVPSPSSLTTLNLALAGIVPRQALTSSSITNYGSSSSERSTSATQVGSDVNANPYPTGTLGTAFETIAPSVTYSTNLTTTATADIATASASDGVAASTSTATSTSTSTATSTGTSTLHLTPAYNNTPSTSTGNDNHNDTDTKADNGHDGDKGEGEWPVKYYDFTITWGDVDANGEIRPAILVNGQTPGPLIELEEGQRVSIKVNNRLGQPTTMHAHGIVQEGTIWADGVPGVTQYPIEDGASFTYTWTARQYGQYWYHSHYHSQLSDGFRGPLLIHPTKSRAKPFTTMTSESWELDQLEKAERDPRIVMLADWSHFTADEISGIYRQTGIDPLCLDSFLINGRGQRICPDISLLTPFASPVAGPLTDKACPLPNSTLSMGPVRNYTAQYPDQVPARLYQGCSNTSNPLTVFQVDKKAGWTSLNFISTGGLAEQQVSIDGHSMIVYAADGNYIEPQEVDILLMGVGTRYSVMVKLNNPGDWTIRTTNSQTNQFIGGYAVLSYTDYMEPCGPASGGLPGLCGKTVFTSPPSDQPKLGFAGNALNQATTLDPFRLAPFVALPPPTNADHTLIWDMSQPNDRVWKMDDQPFLAWRDDQKPAIIDVQPSLDAGVALWINNGTVVDIIFNVPPGQPTHPFHKHETKSWVIGQGQGPFSWPDVATAQKAVPASFNLYNPSYRDTYRSLPSFTGPTWAAIRYQVTYPSLTFFHCHISYHLQSGMAVLLVEGLDVGHPEVPDQVQPHGPDVESGSRVPGRRSNRRIRVQG</sequence>
<evidence type="ECO:0000313" key="12">
    <source>
        <dbReference type="EMBL" id="KAG7548936.1"/>
    </source>
</evidence>
<keyword evidence="2" id="KW-0479">Metal-binding</keyword>
<dbReference type="InterPro" id="IPR008972">
    <property type="entry name" value="Cupredoxin"/>
</dbReference>
<dbReference type="Pfam" id="PF07731">
    <property type="entry name" value="Cu-oxidase_2"/>
    <property type="match status" value="1"/>
</dbReference>
<comment type="similarity">
    <text evidence="1">Belongs to the multicopper oxidase family.</text>
</comment>
<feature type="compositionally biased region" description="Basic residues" evidence="8">
    <location>
        <begin position="755"/>
        <end position="767"/>
    </location>
</feature>